<evidence type="ECO:0000256" key="4">
    <source>
        <dbReference type="ARBA" id="ARBA00023242"/>
    </source>
</evidence>
<proteinExistence type="inferred from homology"/>
<dbReference type="FunFam" id="3.30.710.10:FF:000035">
    <property type="entry name" value="Elongin C transcription elongation factor"/>
    <property type="match status" value="1"/>
</dbReference>
<keyword evidence="4" id="KW-0539">Nucleus</keyword>
<evidence type="ECO:0000256" key="3">
    <source>
        <dbReference type="ARBA" id="ARBA00021347"/>
    </source>
</evidence>
<dbReference type="Proteomes" id="UP000191024">
    <property type="component" value="Chromosome A"/>
</dbReference>
<dbReference type="InterPro" id="IPR011333">
    <property type="entry name" value="SKP1/BTB/POZ_sf"/>
</dbReference>
<dbReference type="EMBL" id="LT598462">
    <property type="protein sequence ID" value="SCU77516.1"/>
    <property type="molecule type" value="Genomic_DNA"/>
</dbReference>
<sequence>MSEVKLISRDQQEFTLSNEAAVLSPMLKGMISRKFAEGQEHEIRLTEISSEALRLVVNYLEYLQKYQDCAEDEDIPEFEVPTEMSLELLLAADYLNI</sequence>
<dbReference type="Pfam" id="PF03931">
    <property type="entry name" value="Skp1_POZ"/>
    <property type="match status" value="1"/>
</dbReference>
<dbReference type="GO" id="GO:0006511">
    <property type="term" value="P:ubiquitin-dependent protein catabolic process"/>
    <property type="evidence" value="ECO:0007669"/>
    <property type="project" value="InterPro"/>
</dbReference>
<dbReference type="GO" id="GO:0005634">
    <property type="term" value="C:nucleus"/>
    <property type="evidence" value="ECO:0007669"/>
    <property type="project" value="UniProtKB-SubCell"/>
</dbReference>
<accession>A0A1G4ILV6</accession>
<feature type="domain" description="SKP1 component POZ" evidence="5">
    <location>
        <begin position="4"/>
        <end position="62"/>
    </location>
</feature>
<dbReference type="InterPro" id="IPR001232">
    <property type="entry name" value="SKP1-like"/>
</dbReference>
<name>A0A1G4ILV6_9SACH</name>
<dbReference type="InterPro" id="IPR016073">
    <property type="entry name" value="Skp1_comp_POZ"/>
</dbReference>
<evidence type="ECO:0000313" key="7">
    <source>
        <dbReference type="Proteomes" id="UP000191024"/>
    </source>
</evidence>
<reference evidence="6 7" key="1">
    <citation type="submission" date="2016-03" db="EMBL/GenBank/DDBJ databases">
        <authorList>
            <person name="Devillers H."/>
        </authorList>
    </citation>
    <scope>NUCLEOTIDE SEQUENCE [LARGE SCALE GENOMIC DNA]</scope>
    <source>
        <strain evidence="6">CBS 11717</strain>
    </source>
</reference>
<organism evidence="6 7">
    <name type="scientific">Lachancea mirantina</name>
    <dbReference type="NCBI Taxonomy" id="1230905"/>
    <lineage>
        <taxon>Eukaryota</taxon>
        <taxon>Fungi</taxon>
        <taxon>Dikarya</taxon>
        <taxon>Ascomycota</taxon>
        <taxon>Saccharomycotina</taxon>
        <taxon>Saccharomycetes</taxon>
        <taxon>Saccharomycetales</taxon>
        <taxon>Saccharomycetaceae</taxon>
        <taxon>Lachancea</taxon>
    </lineage>
</organism>
<evidence type="ECO:0000256" key="2">
    <source>
        <dbReference type="ARBA" id="ARBA00009993"/>
    </source>
</evidence>
<evidence type="ECO:0000259" key="5">
    <source>
        <dbReference type="Pfam" id="PF03931"/>
    </source>
</evidence>
<dbReference type="Gene3D" id="3.30.710.10">
    <property type="entry name" value="Potassium Channel Kv1.1, Chain A"/>
    <property type="match status" value="1"/>
</dbReference>
<comment type="similarity">
    <text evidence="2">Belongs to the SKP1 family.</text>
</comment>
<dbReference type="SUPFAM" id="SSF54695">
    <property type="entry name" value="POZ domain"/>
    <property type="match status" value="1"/>
</dbReference>
<comment type="subcellular location">
    <subcellularLocation>
        <location evidence="1">Nucleus</location>
    </subcellularLocation>
</comment>
<dbReference type="InterPro" id="IPR039948">
    <property type="entry name" value="ELC1"/>
</dbReference>
<gene>
    <name evidence="6" type="ORF">LAMI_0A01420G</name>
</gene>
<dbReference type="OrthoDB" id="249087at2759"/>
<protein>
    <recommendedName>
        <fullName evidence="3">Elongin-C</fullName>
    </recommendedName>
</protein>
<evidence type="ECO:0000313" key="6">
    <source>
        <dbReference type="EMBL" id="SCU77516.1"/>
    </source>
</evidence>
<dbReference type="PANTHER" id="PTHR20648">
    <property type="entry name" value="ELONGIN-C"/>
    <property type="match status" value="1"/>
</dbReference>
<keyword evidence="7" id="KW-1185">Reference proteome</keyword>
<dbReference type="SMART" id="SM00512">
    <property type="entry name" value="Skp1"/>
    <property type="match status" value="1"/>
</dbReference>
<dbReference type="STRING" id="1230905.A0A1G4ILV6"/>
<dbReference type="AlphaFoldDB" id="A0A1G4ILV6"/>
<evidence type="ECO:0000256" key="1">
    <source>
        <dbReference type="ARBA" id="ARBA00004123"/>
    </source>
</evidence>